<evidence type="ECO:0000256" key="6">
    <source>
        <dbReference type="ARBA" id="ARBA00022617"/>
    </source>
</evidence>
<evidence type="ECO:0000256" key="9">
    <source>
        <dbReference type="ARBA" id="ARBA00022848"/>
    </source>
</evidence>
<evidence type="ECO:0000256" key="11">
    <source>
        <dbReference type="ARBA" id="ARBA00023004"/>
    </source>
</evidence>
<evidence type="ECO:0000313" key="18">
    <source>
        <dbReference type="Proteomes" id="UP001652680"/>
    </source>
</evidence>
<evidence type="ECO:0000256" key="15">
    <source>
        <dbReference type="RuleBase" id="RU000461"/>
    </source>
</evidence>
<keyword evidence="12 15" id="KW-0503">Monooxygenase</keyword>
<keyword evidence="11 14" id="KW-0408">Iron</keyword>
<evidence type="ECO:0000256" key="14">
    <source>
        <dbReference type="PIRSR" id="PIRSR602401-1"/>
    </source>
</evidence>
<keyword evidence="8" id="KW-0256">Endoplasmic reticulum</keyword>
<keyword evidence="10 15" id="KW-0560">Oxidoreductase</keyword>
<evidence type="ECO:0000256" key="13">
    <source>
        <dbReference type="ARBA" id="ARBA00023136"/>
    </source>
</evidence>
<accession>A0A6P4FHL2</accession>
<dbReference type="Pfam" id="PF00067">
    <property type="entry name" value="p450"/>
    <property type="match status" value="1"/>
</dbReference>
<evidence type="ECO:0000256" key="3">
    <source>
        <dbReference type="ARBA" id="ARBA00004174"/>
    </source>
</evidence>
<evidence type="ECO:0000256" key="7">
    <source>
        <dbReference type="ARBA" id="ARBA00022723"/>
    </source>
</evidence>
<keyword evidence="13 16" id="KW-0472">Membrane</keyword>
<name>A0A6P4FHL2_DRORH</name>
<comment type="similarity">
    <text evidence="5 15">Belongs to the cytochrome P450 family.</text>
</comment>
<dbReference type="GO" id="GO:0005789">
    <property type="term" value="C:endoplasmic reticulum membrane"/>
    <property type="evidence" value="ECO:0007669"/>
    <property type="project" value="UniProtKB-SubCell"/>
</dbReference>
<dbReference type="Gene3D" id="1.10.630.10">
    <property type="entry name" value="Cytochrome P450"/>
    <property type="match status" value="1"/>
</dbReference>
<keyword evidence="16" id="KW-1133">Transmembrane helix</keyword>
<gene>
    <name evidence="19" type="primary">LOC108052135</name>
    <name evidence="17" type="synonym">108052135</name>
</gene>
<protein>
    <submittedName>
        <fullName evidence="19">Probable cytochrome P450 309a1</fullName>
    </submittedName>
</protein>
<evidence type="ECO:0000313" key="19">
    <source>
        <dbReference type="RefSeq" id="XP_016989950.1"/>
    </source>
</evidence>
<keyword evidence="18" id="KW-1185">Reference proteome</keyword>
<dbReference type="SUPFAM" id="SSF48264">
    <property type="entry name" value="Cytochrome P450"/>
    <property type="match status" value="1"/>
</dbReference>
<keyword evidence="6 14" id="KW-0349">Heme</keyword>
<feature type="transmembrane region" description="Helical" evidence="16">
    <location>
        <begin position="6"/>
        <end position="25"/>
    </location>
</feature>
<dbReference type="GO" id="GO:0020037">
    <property type="term" value="F:heme binding"/>
    <property type="evidence" value="ECO:0007669"/>
    <property type="project" value="InterPro"/>
</dbReference>
<comment type="subcellular location">
    <subcellularLocation>
        <location evidence="4">Endoplasmic reticulum membrane</location>
        <topology evidence="4">Peripheral membrane protein</topology>
    </subcellularLocation>
    <subcellularLocation>
        <location evidence="3">Microsome membrane</location>
        <topology evidence="3">Peripheral membrane protein</topology>
    </subcellularLocation>
</comment>
<evidence type="ECO:0000313" key="17">
    <source>
        <dbReference type="EnsemblMetazoa" id="XP_016989950.1"/>
    </source>
</evidence>
<dbReference type="InterPro" id="IPR017972">
    <property type="entry name" value="Cyt_P450_CS"/>
</dbReference>
<dbReference type="PRINTS" id="PR00385">
    <property type="entry name" value="P450"/>
</dbReference>
<comment type="function">
    <text evidence="2">May be involved in the metabolism of insect hormones and in the breakdown of synthetic insecticides.</text>
</comment>
<dbReference type="InterPro" id="IPR050476">
    <property type="entry name" value="Insect_CytP450_Detox"/>
</dbReference>
<keyword evidence="9" id="KW-0492">Microsome</keyword>
<dbReference type="GeneID" id="108052135"/>
<reference evidence="19" key="2">
    <citation type="submission" date="2025-04" db="UniProtKB">
        <authorList>
            <consortium name="RefSeq"/>
        </authorList>
    </citation>
    <scope>IDENTIFICATION</scope>
</reference>
<dbReference type="CDD" id="cd11056">
    <property type="entry name" value="CYP6-like"/>
    <property type="match status" value="1"/>
</dbReference>
<dbReference type="PANTHER" id="PTHR24292:SF84">
    <property type="entry name" value="CYTOCHROME P450 28A5-RELATED"/>
    <property type="match status" value="1"/>
</dbReference>
<feature type="binding site" description="axial binding residue" evidence="14">
    <location>
        <position position="454"/>
    </location>
    <ligand>
        <name>heme</name>
        <dbReference type="ChEBI" id="CHEBI:30413"/>
    </ligand>
    <ligandPart>
        <name>Fe</name>
        <dbReference type="ChEBI" id="CHEBI:18248"/>
    </ligandPart>
</feature>
<dbReference type="Proteomes" id="UP001652680">
    <property type="component" value="Unassembled WGS sequence"/>
</dbReference>
<reference evidence="18" key="1">
    <citation type="journal article" date="2021" name="Elife">
        <title>Highly contiguous assemblies of 101 drosophilid genomes.</title>
        <authorList>
            <person name="Kim B.Y."/>
            <person name="Wang J.R."/>
            <person name="Miller D.E."/>
            <person name="Barmina O."/>
            <person name="Delaney E."/>
            <person name="Thompson A."/>
            <person name="Comeault A.A."/>
            <person name="Peede D."/>
            <person name="D'Agostino E.R."/>
            <person name="Pelaez J."/>
            <person name="Aguilar J.M."/>
            <person name="Haji D."/>
            <person name="Matsunaga T."/>
            <person name="Armstrong E.E."/>
            <person name="Zych M."/>
            <person name="Ogawa Y."/>
            <person name="Stamenkovic-Radak M."/>
            <person name="Jelic M."/>
            <person name="Veselinovic M.S."/>
            <person name="Tanaskovic M."/>
            <person name="Eric P."/>
            <person name="Gao J.J."/>
            <person name="Katoh T.K."/>
            <person name="Toda M.J."/>
            <person name="Watabe H."/>
            <person name="Watada M."/>
            <person name="Davis J.S."/>
            <person name="Moyle L.C."/>
            <person name="Manoli G."/>
            <person name="Bertolini E."/>
            <person name="Kostal V."/>
            <person name="Hawley R.S."/>
            <person name="Takahashi A."/>
            <person name="Jones C.D."/>
            <person name="Price D.K."/>
            <person name="Whiteman N."/>
            <person name="Kopp A."/>
            <person name="Matute D.R."/>
            <person name="Petrov D.A."/>
        </authorList>
    </citation>
    <scope>NUCLEOTIDE SEQUENCE [LARGE SCALE GENOMIC DNA]</scope>
</reference>
<evidence type="ECO:0000256" key="8">
    <source>
        <dbReference type="ARBA" id="ARBA00022824"/>
    </source>
</evidence>
<evidence type="ECO:0000256" key="16">
    <source>
        <dbReference type="SAM" id="Phobius"/>
    </source>
</evidence>
<comment type="cofactor">
    <cofactor evidence="1 14">
        <name>heme</name>
        <dbReference type="ChEBI" id="CHEBI:30413"/>
    </cofactor>
</comment>
<evidence type="ECO:0000256" key="10">
    <source>
        <dbReference type="ARBA" id="ARBA00023002"/>
    </source>
</evidence>
<organism evidence="19">
    <name type="scientific">Drosophila rhopaloa</name>
    <name type="common">Fruit fly</name>
    <dbReference type="NCBI Taxonomy" id="1041015"/>
    <lineage>
        <taxon>Eukaryota</taxon>
        <taxon>Metazoa</taxon>
        <taxon>Ecdysozoa</taxon>
        <taxon>Arthropoda</taxon>
        <taxon>Hexapoda</taxon>
        <taxon>Insecta</taxon>
        <taxon>Pterygota</taxon>
        <taxon>Neoptera</taxon>
        <taxon>Endopterygota</taxon>
        <taxon>Diptera</taxon>
        <taxon>Brachycera</taxon>
        <taxon>Muscomorpha</taxon>
        <taxon>Ephydroidea</taxon>
        <taxon>Drosophilidae</taxon>
        <taxon>Drosophila</taxon>
        <taxon>Sophophora</taxon>
    </lineage>
</organism>
<evidence type="ECO:0000256" key="5">
    <source>
        <dbReference type="ARBA" id="ARBA00010617"/>
    </source>
</evidence>
<dbReference type="InterPro" id="IPR036396">
    <property type="entry name" value="Cyt_P450_sf"/>
</dbReference>
<reference evidence="17" key="3">
    <citation type="submission" date="2025-05" db="UniProtKB">
        <authorList>
            <consortium name="EnsemblMetazoa"/>
        </authorList>
    </citation>
    <scope>IDENTIFICATION</scope>
</reference>
<evidence type="ECO:0000256" key="12">
    <source>
        <dbReference type="ARBA" id="ARBA00023033"/>
    </source>
</evidence>
<dbReference type="RefSeq" id="XP_016989950.1">
    <property type="nucleotide sequence ID" value="XM_017134461.1"/>
</dbReference>
<dbReference type="InterPro" id="IPR001128">
    <property type="entry name" value="Cyt_P450"/>
</dbReference>
<dbReference type="GO" id="GO:0016705">
    <property type="term" value="F:oxidoreductase activity, acting on paired donors, with incorporation or reduction of molecular oxygen"/>
    <property type="evidence" value="ECO:0007669"/>
    <property type="project" value="InterPro"/>
</dbReference>
<evidence type="ECO:0000256" key="4">
    <source>
        <dbReference type="ARBA" id="ARBA00004406"/>
    </source>
</evidence>
<dbReference type="AlphaFoldDB" id="A0A6P4FHL2"/>
<keyword evidence="7 14" id="KW-0479">Metal-binding</keyword>
<sequence length="508" mass="57925">MAMLTIVGWCLTFVHVSFVAIYFYLTWYHKYWDKRGAITAEPLTILGTYPGILVNKSRSLILDVQEVYNKYKDKYRAVGTFITRQPQLLILDPALAHEILVDKFSHFRDTITSSFVGHNPEDKYVERSPFFSSGEEWKRRRTENVGGLTPNRLKQAFAIWEQSGRKLVEYIERARREKGDVIETRDLSYRFTADTMADFIWGIDAGSLSGSVGEIASFQKVSTDWTVYAFSSIIRFNKSLVATFVRKLFNMRIFTKASDEFFLRLTQDAVNLRRGGSGEGRTDFLSHLIQLQERGNSIHDSVGHALVVHLDGYETSGAVLYHMLYSLSEHREEQEKLRSEILDALASNDNISYEQLNALPYLDQCVNESLRLTTPIGFFMRICTKATQIDLGNEKILELEPGVTVMIPAFQYHHDDAFYPEASEFRPDRFENGAASAFNKRGIFLPFGDGPRICLGMRVGQLSVKTAIFHILSNYLVEQTKKVPLGADTGLGIFLNGDVELKYTKLRK</sequence>
<dbReference type="CTD" id="33438"/>
<dbReference type="OrthoDB" id="2789670at2759"/>
<dbReference type="GO" id="GO:0004497">
    <property type="term" value="F:monooxygenase activity"/>
    <property type="evidence" value="ECO:0007669"/>
    <property type="project" value="UniProtKB-KW"/>
</dbReference>
<evidence type="ECO:0000256" key="1">
    <source>
        <dbReference type="ARBA" id="ARBA00001971"/>
    </source>
</evidence>
<dbReference type="EnsemblMetazoa" id="XM_017134461.2">
    <property type="protein sequence ID" value="XP_016989950.1"/>
    <property type="gene ID" value="LOC108052135"/>
</dbReference>
<dbReference type="PROSITE" id="PS00086">
    <property type="entry name" value="CYTOCHROME_P450"/>
    <property type="match status" value="1"/>
</dbReference>
<dbReference type="InterPro" id="IPR002401">
    <property type="entry name" value="Cyt_P450_E_grp-I"/>
</dbReference>
<dbReference type="PANTHER" id="PTHR24292">
    <property type="entry name" value="CYTOCHROME P450"/>
    <property type="match status" value="1"/>
</dbReference>
<dbReference type="GO" id="GO:0005506">
    <property type="term" value="F:iron ion binding"/>
    <property type="evidence" value="ECO:0007669"/>
    <property type="project" value="InterPro"/>
</dbReference>
<dbReference type="PRINTS" id="PR00463">
    <property type="entry name" value="EP450I"/>
</dbReference>
<proteinExistence type="inferred from homology"/>
<evidence type="ECO:0000256" key="2">
    <source>
        <dbReference type="ARBA" id="ARBA00003690"/>
    </source>
</evidence>
<keyword evidence="16" id="KW-0812">Transmembrane</keyword>